<dbReference type="GO" id="GO:0005840">
    <property type="term" value="C:ribosome"/>
    <property type="evidence" value="ECO:0007669"/>
    <property type="project" value="UniProtKB-KW"/>
</dbReference>
<name>T1D4T3_9ZZZZ</name>
<proteinExistence type="inferred from homology"/>
<dbReference type="Gene3D" id="6.10.160.10">
    <property type="match status" value="1"/>
</dbReference>
<dbReference type="GO" id="GO:0019843">
    <property type="term" value="F:rRNA binding"/>
    <property type="evidence" value="ECO:0007669"/>
    <property type="project" value="UniProtKB-KW"/>
</dbReference>
<evidence type="ECO:0000256" key="4">
    <source>
        <dbReference type="ARBA" id="ARBA00022980"/>
    </source>
</evidence>
<keyword evidence="2" id="KW-0699">rRNA-binding</keyword>
<evidence type="ECO:0000256" key="3">
    <source>
        <dbReference type="ARBA" id="ARBA00022884"/>
    </source>
</evidence>
<dbReference type="CDD" id="cd07026">
    <property type="entry name" value="Ribosomal_L20"/>
    <property type="match status" value="1"/>
</dbReference>
<protein>
    <submittedName>
        <fullName evidence="6">Ribosomal protein L20, bacterial-type</fullName>
    </submittedName>
</protein>
<reference evidence="6" key="1">
    <citation type="submission" date="2013-08" db="EMBL/GenBank/DDBJ databases">
        <authorList>
            <person name="Mendez C."/>
            <person name="Richter M."/>
            <person name="Ferrer M."/>
            <person name="Sanchez J."/>
        </authorList>
    </citation>
    <scope>NUCLEOTIDE SEQUENCE</scope>
</reference>
<dbReference type="EMBL" id="AUZY01001042">
    <property type="protein sequence ID" value="EQD76514.1"/>
    <property type="molecule type" value="Genomic_DNA"/>
</dbReference>
<dbReference type="SUPFAM" id="SSF74731">
    <property type="entry name" value="Ribosomal protein L20"/>
    <property type="match status" value="1"/>
</dbReference>
<evidence type="ECO:0000256" key="1">
    <source>
        <dbReference type="ARBA" id="ARBA00007698"/>
    </source>
</evidence>
<evidence type="ECO:0000313" key="6">
    <source>
        <dbReference type="EMBL" id="EQD76514.1"/>
    </source>
</evidence>
<keyword evidence="4 6" id="KW-0689">Ribosomal protein</keyword>
<dbReference type="InterPro" id="IPR005813">
    <property type="entry name" value="Ribosomal_bL20"/>
</dbReference>
<organism evidence="6">
    <name type="scientific">mine drainage metagenome</name>
    <dbReference type="NCBI Taxonomy" id="410659"/>
    <lineage>
        <taxon>unclassified sequences</taxon>
        <taxon>metagenomes</taxon>
        <taxon>ecological metagenomes</taxon>
    </lineage>
</organism>
<dbReference type="PRINTS" id="PR00062">
    <property type="entry name" value="RIBOSOMALL20"/>
</dbReference>
<evidence type="ECO:0000256" key="5">
    <source>
        <dbReference type="ARBA" id="ARBA00023274"/>
    </source>
</evidence>
<dbReference type="PROSITE" id="PS00937">
    <property type="entry name" value="RIBOSOMAL_L20"/>
    <property type="match status" value="1"/>
</dbReference>
<dbReference type="Pfam" id="PF00453">
    <property type="entry name" value="Ribosomal_L20"/>
    <property type="match status" value="1"/>
</dbReference>
<dbReference type="AlphaFoldDB" id="T1D4T3"/>
<dbReference type="HAMAP" id="MF_00382">
    <property type="entry name" value="Ribosomal_bL20"/>
    <property type="match status" value="1"/>
</dbReference>
<dbReference type="PANTHER" id="PTHR10986">
    <property type="entry name" value="39S RIBOSOMAL PROTEIN L20"/>
    <property type="match status" value="1"/>
</dbReference>
<dbReference type="Gene3D" id="1.10.1900.20">
    <property type="entry name" value="Ribosomal protein L20"/>
    <property type="match status" value="1"/>
</dbReference>
<comment type="similarity">
    <text evidence="1">Belongs to the bacterial ribosomal protein bL20 family.</text>
</comment>
<dbReference type="InterPro" id="IPR049946">
    <property type="entry name" value="RIBOSOMAL_L20_CS"/>
</dbReference>
<evidence type="ECO:0000256" key="2">
    <source>
        <dbReference type="ARBA" id="ARBA00022730"/>
    </source>
</evidence>
<dbReference type="GO" id="GO:0003735">
    <property type="term" value="F:structural constituent of ribosome"/>
    <property type="evidence" value="ECO:0007669"/>
    <property type="project" value="InterPro"/>
</dbReference>
<gene>
    <name evidence="6" type="ORF">B1B_01639</name>
</gene>
<dbReference type="GO" id="GO:0006412">
    <property type="term" value="P:translation"/>
    <property type="evidence" value="ECO:0007669"/>
    <property type="project" value="InterPro"/>
</dbReference>
<dbReference type="GO" id="GO:1990904">
    <property type="term" value="C:ribonucleoprotein complex"/>
    <property type="evidence" value="ECO:0007669"/>
    <property type="project" value="UniProtKB-KW"/>
</dbReference>
<comment type="caution">
    <text evidence="6">The sequence shown here is derived from an EMBL/GenBank/DDBJ whole genome shotgun (WGS) entry which is preliminary data.</text>
</comment>
<keyword evidence="5" id="KW-0687">Ribonucleoprotein</keyword>
<sequence>MARVKRGVTSHARHKKVLKQAKGYYGARSRNIKVARQAVLKAGQYAYRDRRQRKREFRALWIVRINAGARELGLSYSQFMRGLAKAEILIDRKILSELAIHDPMAFASLVNQAKAALTTA</sequence>
<dbReference type="NCBIfam" id="TIGR01032">
    <property type="entry name" value="rplT_bact"/>
    <property type="match status" value="1"/>
</dbReference>
<dbReference type="InterPro" id="IPR035566">
    <property type="entry name" value="Ribosomal_protein_bL20_C"/>
</dbReference>
<accession>T1D4T3</accession>
<reference evidence="6" key="2">
    <citation type="journal article" date="2014" name="ISME J.">
        <title>Microbial stratification in low pH oxic and suboxic macroscopic growths along an acid mine drainage.</title>
        <authorList>
            <person name="Mendez-Garcia C."/>
            <person name="Mesa V."/>
            <person name="Sprenger R.R."/>
            <person name="Richter M."/>
            <person name="Diez M.S."/>
            <person name="Solano J."/>
            <person name="Bargiela R."/>
            <person name="Golyshina O.V."/>
            <person name="Manteca A."/>
            <person name="Ramos J.L."/>
            <person name="Gallego J.R."/>
            <person name="Llorente I."/>
            <person name="Martins Dos Santos V.A."/>
            <person name="Jensen O.N."/>
            <person name="Pelaez A.I."/>
            <person name="Sanchez J."/>
            <person name="Ferrer M."/>
        </authorList>
    </citation>
    <scope>NUCLEOTIDE SEQUENCE</scope>
</reference>
<dbReference type="FunFam" id="1.10.1900.20:FF:000001">
    <property type="entry name" value="50S ribosomal protein L20"/>
    <property type="match status" value="1"/>
</dbReference>
<keyword evidence="3" id="KW-0694">RNA-binding</keyword>